<dbReference type="InterPro" id="IPR021740">
    <property type="entry name" value="Velvet"/>
</dbReference>
<dbReference type="OrthoDB" id="5599552at2759"/>
<dbReference type="InterPro" id="IPR038491">
    <property type="entry name" value="Velvet_dom_sf"/>
</dbReference>
<evidence type="ECO:0000256" key="4">
    <source>
        <dbReference type="ARBA" id="ARBA00023163"/>
    </source>
</evidence>
<dbReference type="Pfam" id="PF11754">
    <property type="entry name" value="Velvet"/>
    <property type="match status" value="2"/>
</dbReference>
<feature type="region of interest" description="Disordered" evidence="6">
    <location>
        <begin position="14"/>
        <end position="33"/>
    </location>
</feature>
<dbReference type="Gene3D" id="2.60.40.3960">
    <property type="entry name" value="Velvet domain"/>
    <property type="match status" value="1"/>
</dbReference>
<evidence type="ECO:0000256" key="6">
    <source>
        <dbReference type="SAM" id="MobiDB-lite"/>
    </source>
</evidence>
<organism evidence="8 9">
    <name type="scientific">Aspergillus bombycis</name>
    <dbReference type="NCBI Taxonomy" id="109264"/>
    <lineage>
        <taxon>Eukaryota</taxon>
        <taxon>Fungi</taxon>
        <taxon>Dikarya</taxon>
        <taxon>Ascomycota</taxon>
        <taxon>Pezizomycotina</taxon>
        <taxon>Eurotiomycetes</taxon>
        <taxon>Eurotiomycetidae</taxon>
        <taxon>Eurotiales</taxon>
        <taxon>Aspergillaceae</taxon>
        <taxon>Aspergillus</taxon>
    </lineage>
</organism>
<dbReference type="RefSeq" id="XP_022394532.1">
    <property type="nucleotide sequence ID" value="XM_022527939.1"/>
</dbReference>
<keyword evidence="4" id="KW-0804">Transcription</keyword>
<dbReference type="Proteomes" id="UP000179179">
    <property type="component" value="Unassembled WGS sequence"/>
</dbReference>
<dbReference type="PANTHER" id="PTHR33572:SF18">
    <property type="entry name" value="SPORE DEVELOPMENT REGULATOR VOSA"/>
    <property type="match status" value="1"/>
</dbReference>
<evidence type="ECO:0000256" key="2">
    <source>
        <dbReference type="ARBA" id="ARBA00022969"/>
    </source>
</evidence>
<evidence type="ECO:0000313" key="9">
    <source>
        <dbReference type="Proteomes" id="UP000179179"/>
    </source>
</evidence>
<dbReference type="InterPro" id="IPR037525">
    <property type="entry name" value="Velvet_dom"/>
</dbReference>
<evidence type="ECO:0000256" key="1">
    <source>
        <dbReference type="ARBA" id="ARBA00004123"/>
    </source>
</evidence>
<keyword evidence="2" id="KW-0749">Sporulation</keyword>
<comment type="caution">
    <text evidence="8">The sequence shown here is derived from an EMBL/GenBank/DDBJ whole genome shotgun (WGS) entry which is preliminary data.</text>
</comment>
<evidence type="ECO:0000256" key="3">
    <source>
        <dbReference type="ARBA" id="ARBA00023015"/>
    </source>
</evidence>
<dbReference type="AlphaFoldDB" id="A0A1F8AHI6"/>
<name>A0A1F8AHI6_9EURO</name>
<keyword evidence="3" id="KW-0805">Transcription regulation</keyword>
<sequence>MSFPGSEFELVIRQQPTQARMAGGRERERRPVDPPPVVQLRVKEEGSYLAQHYLESPYYFMCCSLVNPSEGIVPPSTSLTGTLVSSLHQLKDEDNNEAGFFVFGDLSVKVDGDFRLKFTLFEMGKGAVTHLQSIISDRFTVFRPKSFPGMAESTPLSRALSRRALSIVPSRLLLVLNIMLRCSYQGMSLEVTQDL</sequence>
<dbReference type="PROSITE" id="PS51821">
    <property type="entry name" value="VELVET"/>
    <property type="match status" value="1"/>
</dbReference>
<feature type="domain" description="Velvet" evidence="7">
    <location>
        <begin position="2"/>
        <end position="171"/>
    </location>
</feature>
<dbReference type="EMBL" id="LYCR01000002">
    <property type="protein sequence ID" value="OGM50815.1"/>
    <property type="molecule type" value="Genomic_DNA"/>
</dbReference>
<dbReference type="GeneID" id="34444199"/>
<reference evidence="8 9" key="1">
    <citation type="journal article" date="2016" name="Genome Biol. Evol.">
        <title>Draft genome sequence of an aflatoxigenic Aspergillus species, A. bombycis.</title>
        <authorList>
            <person name="Moore G.G."/>
            <person name="Mack B.M."/>
            <person name="Beltz S.B."/>
            <person name="Gilbert M.K."/>
        </authorList>
    </citation>
    <scope>NUCLEOTIDE SEQUENCE [LARGE SCALE GENOMIC DNA]</scope>
    <source>
        <strain evidence="9">NRRL 26010</strain>
    </source>
</reference>
<comment type="subcellular location">
    <subcellularLocation>
        <location evidence="1">Nucleus</location>
    </subcellularLocation>
</comment>
<dbReference type="GO" id="GO:0005634">
    <property type="term" value="C:nucleus"/>
    <property type="evidence" value="ECO:0007669"/>
    <property type="project" value="UniProtKB-SubCell"/>
</dbReference>
<keyword evidence="9" id="KW-1185">Reference proteome</keyword>
<accession>A0A1F8AHI6</accession>
<keyword evidence="5" id="KW-0539">Nucleus</keyword>
<evidence type="ECO:0000313" key="8">
    <source>
        <dbReference type="EMBL" id="OGM50815.1"/>
    </source>
</evidence>
<gene>
    <name evidence="8" type="ORF">ABOM_000809</name>
</gene>
<dbReference type="PANTHER" id="PTHR33572">
    <property type="entry name" value="SPORE DEVELOPMENT REGULATOR VOSA"/>
    <property type="match status" value="1"/>
</dbReference>
<dbReference type="STRING" id="109264.A0A1F8AHI6"/>
<protein>
    <recommendedName>
        <fullName evidence="7">Velvet domain-containing protein</fullName>
    </recommendedName>
</protein>
<feature type="compositionally biased region" description="Basic and acidic residues" evidence="6">
    <location>
        <begin position="23"/>
        <end position="32"/>
    </location>
</feature>
<evidence type="ECO:0000259" key="7">
    <source>
        <dbReference type="PROSITE" id="PS51821"/>
    </source>
</evidence>
<evidence type="ECO:0000256" key="5">
    <source>
        <dbReference type="ARBA" id="ARBA00023242"/>
    </source>
</evidence>
<proteinExistence type="predicted"/>
<dbReference type="GO" id="GO:0030435">
    <property type="term" value="P:sporulation resulting in formation of a cellular spore"/>
    <property type="evidence" value="ECO:0007669"/>
    <property type="project" value="UniProtKB-KW"/>
</dbReference>